<evidence type="ECO:0000256" key="1">
    <source>
        <dbReference type="ARBA" id="ARBA00022857"/>
    </source>
</evidence>
<proteinExistence type="predicted"/>
<dbReference type="GO" id="GO:0016616">
    <property type="term" value="F:oxidoreductase activity, acting on the CH-OH group of donors, NAD or NADP as acceptor"/>
    <property type="evidence" value="ECO:0007669"/>
    <property type="project" value="TreeGrafter"/>
</dbReference>
<dbReference type="SUPFAM" id="SSF51735">
    <property type="entry name" value="NAD(P)-binding Rossmann-fold domains"/>
    <property type="match status" value="1"/>
</dbReference>
<sequence>MAEGPNPKEAVCVTGANGFIGSWLVRTLLENGYTNIHASIYPGSDPTHLFSLPGANSPSVNLQVYEADILDSSAVAKAVDGCQGVFHVASPCSLEDPKDPDKELVRPAVQGTLNVLEAARAAKVRRVVITSSISAIVPNPNWNPQTNGAFDETSWTDLEYCKSRQKWYPVSKTMAEKTAWEFAEKHGMDVVAINPATCLGPLLQPNLNASCAVLLQLLEGSKDTQEYHWLGAVHVKDVAKAQILLFESPSASGRYLCTNGIYQFGTFAETVSHLFPQYPVHSVHCPHVVLRAENQLLLVSGDLVDLANKPPVGGFTGDTQPGLVSCKDAAKRLIELGLIFTPVEEAVRETVESLQAKGFLKQQQPSES</sequence>
<name>A0A1R3H5L8_9ROSI</name>
<dbReference type="AlphaFoldDB" id="A0A1R3H5L8"/>
<evidence type="ECO:0000256" key="2">
    <source>
        <dbReference type="ARBA" id="ARBA00023002"/>
    </source>
</evidence>
<dbReference type="CDD" id="cd08958">
    <property type="entry name" value="FR_SDR_e"/>
    <property type="match status" value="1"/>
</dbReference>
<dbReference type="PANTHER" id="PTHR10366">
    <property type="entry name" value="NAD DEPENDENT EPIMERASE/DEHYDRATASE"/>
    <property type="match status" value="1"/>
</dbReference>
<dbReference type="STRING" id="93759.A0A1R3H5L8"/>
<reference evidence="5" key="1">
    <citation type="submission" date="2013-09" db="EMBL/GenBank/DDBJ databases">
        <title>Corchorus olitorius genome sequencing.</title>
        <authorList>
            <person name="Alam M."/>
            <person name="Haque M.S."/>
            <person name="Islam M.S."/>
            <person name="Emdad E.M."/>
            <person name="Islam M.M."/>
            <person name="Ahmed B."/>
            <person name="Halim A."/>
            <person name="Hossen Q.M.M."/>
            <person name="Hossain M.Z."/>
            <person name="Ahmed R."/>
            <person name="Khan M.M."/>
            <person name="Islam R."/>
            <person name="Rashid M.M."/>
            <person name="Khan S.A."/>
            <person name="Rahman M.S."/>
            <person name="Alam M."/>
            <person name="Yahiya A.S."/>
            <person name="Khan M.S."/>
            <person name="Azam M.S."/>
            <person name="Haque T."/>
            <person name="Lashkar M.Z.H."/>
            <person name="Akhand A.I."/>
            <person name="Morshed G."/>
            <person name="Roy S."/>
            <person name="Uddin K.S."/>
            <person name="Rabeya T."/>
            <person name="Hossain A.S."/>
            <person name="Chowdhury A."/>
            <person name="Snigdha A.R."/>
            <person name="Mortoza M.S."/>
            <person name="Matin S.A."/>
            <person name="Hoque S.M.E."/>
            <person name="Islam M.K."/>
            <person name="Roy D.K."/>
            <person name="Haider R."/>
            <person name="Moosa M.M."/>
            <person name="Elias S.M."/>
            <person name="Hasan A.M."/>
            <person name="Jahan S."/>
            <person name="Shafiuddin M."/>
            <person name="Mahmood N."/>
            <person name="Shommy N.S."/>
        </authorList>
    </citation>
    <scope>NUCLEOTIDE SEQUENCE [LARGE SCALE GENOMIC DNA]</scope>
    <source>
        <strain evidence="5">cv. O-4</strain>
    </source>
</reference>
<keyword evidence="2" id="KW-0560">Oxidoreductase</keyword>
<gene>
    <name evidence="4" type="ORF">COLO4_31100</name>
</gene>
<dbReference type="FunFam" id="3.40.50.720:FF:000219">
    <property type="entry name" value="Cinnamoyl-CoA reductase 1"/>
    <property type="match status" value="1"/>
</dbReference>
<protein>
    <submittedName>
        <fullName evidence="4">NAD-dependent epimerase/dehydratase</fullName>
    </submittedName>
</protein>
<dbReference type="EMBL" id="AWUE01020821">
    <property type="protein sequence ID" value="OMO65621.1"/>
    <property type="molecule type" value="Genomic_DNA"/>
</dbReference>
<dbReference type="InterPro" id="IPR036291">
    <property type="entry name" value="NAD(P)-bd_dom_sf"/>
</dbReference>
<comment type="caution">
    <text evidence="4">The sequence shown here is derived from an EMBL/GenBank/DDBJ whole genome shotgun (WGS) entry which is preliminary data.</text>
</comment>
<keyword evidence="1" id="KW-0521">NADP</keyword>
<accession>A0A1R3H5L8</accession>
<dbReference type="InterPro" id="IPR001509">
    <property type="entry name" value="Epimerase_deHydtase"/>
</dbReference>
<dbReference type="InterPro" id="IPR050425">
    <property type="entry name" value="NAD(P)_dehydrat-like"/>
</dbReference>
<dbReference type="OrthoDB" id="2735536at2759"/>
<evidence type="ECO:0000313" key="4">
    <source>
        <dbReference type="EMBL" id="OMO65621.1"/>
    </source>
</evidence>
<dbReference type="PANTHER" id="PTHR10366:SF295">
    <property type="entry name" value="NAD(P)-BINDING ROSSMANN-FOLD SUPERFAMILY PROTEIN"/>
    <property type="match status" value="1"/>
</dbReference>
<evidence type="ECO:0000313" key="5">
    <source>
        <dbReference type="Proteomes" id="UP000187203"/>
    </source>
</evidence>
<dbReference type="Gene3D" id="3.40.50.720">
    <property type="entry name" value="NAD(P)-binding Rossmann-like Domain"/>
    <property type="match status" value="1"/>
</dbReference>
<organism evidence="4 5">
    <name type="scientific">Corchorus olitorius</name>
    <dbReference type="NCBI Taxonomy" id="93759"/>
    <lineage>
        <taxon>Eukaryota</taxon>
        <taxon>Viridiplantae</taxon>
        <taxon>Streptophyta</taxon>
        <taxon>Embryophyta</taxon>
        <taxon>Tracheophyta</taxon>
        <taxon>Spermatophyta</taxon>
        <taxon>Magnoliopsida</taxon>
        <taxon>eudicotyledons</taxon>
        <taxon>Gunneridae</taxon>
        <taxon>Pentapetalae</taxon>
        <taxon>rosids</taxon>
        <taxon>malvids</taxon>
        <taxon>Malvales</taxon>
        <taxon>Malvaceae</taxon>
        <taxon>Grewioideae</taxon>
        <taxon>Apeibeae</taxon>
        <taxon>Corchorus</taxon>
    </lineage>
</organism>
<keyword evidence="5" id="KW-1185">Reference proteome</keyword>
<dbReference type="Pfam" id="PF01370">
    <property type="entry name" value="Epimerase"/>
    <property type="match status" value="1"/>
</dbReference>
<dbReference type="Proteomes" id="UP000187203">
    <property type="component" value="Unassembled WGS sequence"/>
</dbReference>
<evidence type="ECO:0000259" key="3">
    <source>
        <dbReference type="Pfam" id="PF01370"/>
    </source>
</evidence>
<feature type="domain" description="NAD-dependent epimerase/dehydratase" evidence="3">
    <location>
        <begin position="11"/>
        <end position="252"/>
    </location>
</feature>